<dbReference type="InterPro" id="IPR013783">
    <property type="entry name" value="Ig-like_fold"/>
</dbReference>
<keyword evidence="8" id="KW-0624">Polysaccharide degradation</keyword>
<dbReference type="Proteomes" id="UP000448943">
    <property type="component" value="Unassembled WGS sequence"/>
</dbReference>
<feature type="region of interest" description="Disordered" evidence="9">
    <location>
        <begin position="881"/>
        <end position="904"/>
    </location>
</feature>
<dbReference type="Pfam" id="PF17652">
    <property type="entry name" value="Glyco_hydro81C"/>
    <property type="match status" value="1"/>
</dbReference>
<evidence type="ECO:0000259" key="11">
    <source>
        <dbReference type="PROSITE" id="PS50853"/>
    </source>
</evidence>
<keyword evidence="10" id="KW-0732">Signal</keyword>
<dbReference type="PROSITE" id="PS50853">
    <property type="entry name" value="FN3"/>
    <property type="match status" value="1"/>
</dbReference>
<dbReference type="EC" id="3.2.1.39" evidence="3"/>
<dbReference type="InterPro" id="IPR047569">
    <property type="entry name" value="CBM56"/>
</dbReference>
<dbReference type="EMBL" id="SIJB01000029">
    <property type="protein sequence ID" value="NBI30090.1"/>
    <property type="molecule type" value="Genomic_DNA"/>
</dbReference>
<dbReference type="InterPro" id="IPR036116">
    <property type="entry name" value="FN3_sf"/>
</dbReference>
<protein>
    <recommendedName>
        <fullName evidence="3">glucan endo-1,3-beta-D-glucosidase</fullName>
        <ecNumber evidence="3">3.2.1.39</ecNumber>
    </recommendedName>
</protein>
<evidence type="ECO:0000256" key="7">
    <source>
        <dbReference type="ARBA" id="ARBA00023316"/>
    </source>
</evidence>
<dbReference type="GO" id="GO:0000272">
    <property type="term" value="P:polysaccharide catabolic process"/>
    <property type="evidence" value="ECO:0007669"/>
    <property type="project" value="UniProtKB-KW"/>
</dbReference>
<dbReference type="GO" id="GO:0030246">
    <property type="term" value="F:carbohydrate binding"/>
    <property type="evidence" value="ECO:0007669"/>
    <property type="project" value="UniProtKB-UniRule"/>
</dbReference>
<gene>
    <name evidence="13" type="ORF">ERL59_14155</name>
</gene>
<keyword evidence="7" id="KW-0961">Cell wall biogenesis/degradation</keyword>
<dbReference type="GO" id="GO:0071555">
    <property type="term" value="P:cell wall organization"/>
    <property type="evidence" value="ECO:0007669"/>
    <property type="project" value="UniProtKB-KW"/>
</dbReference>
<organism evidence="13 14">
    <name type="scientific">Chengkuizengella marina</name>
    <dbReference type="NCBI Taxonomy" id="2507566"/>
    <lineage>
        <taxon>Bacteria</taxon>
        <taxon>Bacillati</taxon>
        <taxon>Bacillota</taxon>
        <taxon>Bacilli</taxon>
        <taxon>Bacillales</taxon>
        <taxon>Paenibacillaceae</taxon>
        <taxon>Chengkuizengella</taxon>
    </lineage>
</organism>
<dbReference type="SUPFAM" id="SSF49265">
    <property type="entry name" value="Fibronectin type III"/>
    <property type="match status" value="1"/>
</dbReference>
<feature type="chain" id="PRO_5038709353" description="glucan endo-1,3-beta-D-glucosidase" evidence="10">
    <location>
        <begin position="22"/>
        <end position="1192"/>
    </location>
</feature>
<dbReference type="InterPro" id="IPR005200">
    <property type="entry name" value="Endo-beta-glucanase"/>
</dbReference>
<keyword evidence="4 13" id="KW-0378">Hydrolase</keyword>
<feature type="domain" description="Fibronectin type-III" evidence="11">
    <location>
        <begin position="899"/>
        <end position="986"/>
    </location>
</feature>
<feature type="domain" description="CBM56" evidence="12">
    <location>
        <begin position="990"/>
        <end position="1080"/>
    </location>
</feature>
<evidence type="ECO:0000259" key="12">
    <source>
        <dbReference type="PROSITE" id="PS52005"/>
    </source>
</evidence>
<reference evidence="13 14" key="1">
    <citation type="submission" date="2019-01" db="EMBL/GenBank/DDBJ databases">
        <title>Chengkuizengella sp. nov., isolated from deep-sea sediment of East Pacific Ocean.</title>
        <authorList>
            <person name="Yang J."/>
            <person name="Lai Q."/>
            <person name="Shao Z."/>
        </authorList>
    </citation>
    <scope>NUCLEOTIDE SEQUENCE [LARGE SCALE GENOMIC DNA]</scope>
    <source>
        <strain evidence="13 14">YPA3-1-1</strain>
    </source>
</reference>
<feature type="domain" description="CBM56" evidence="12">
    <location>
        <begin position="1103"/>
        <end position="1191"/>
    </location>
</feature>
<dbReference type="GO" id="GO:0042973">
    <property type="term" value="F:glucan endo-1,3-beta-D-glucosidase activity"/>
    <property type="evidence" value="ECO:0007669"/>
    <property type="project" value="UniProtKB-EC"/>
</dbReference>
<evidence type="ECO:0000256" key="1">
    <source>
        <dbReference type="ARBA" id="ARBA00000382"/>
    </source>
</evidence>
<sequence>MKKLLSIFLAMTLLISIIPVSQTDAFVGEVSLGAGSYSIVKPAGVSDVQSQIYKTSNITGAMPTNDWWSSTAWEQYAQPQYPHPLAVSNEENGLRIYNPSLHISGEGGFVKGWINDIDDFVLGHTGTSTFQDTRVDDFNDWFVTNESRNGSSVLSVTYGHGSPYVFAEYEGGNPQLSFPSTAPNVWYGDANSNVLGITTEKGSHYALFGSSGSTWSGIGSTTLTNNLNGKNYFTVAVLPDNSVQTLEKFKEYAYSYVTDTRVDWSYDEATSNVKTTYTFETTVKEESKQGTIFALYPHQWKNSDTPLLSYTYDSVRGTMKVAEGSSFTTNMAFNGVLPSLPDLGTYDKNTLAGYINEAQNEVNSAKDTYWYGKELGKLATLAPIAEQVGDMEAAEQFRNDIKVGLEDWFTADNSGDLDTEWVFYLNQNWGTLLGYPDSFGSVEEMNDHHFHYGYFIKAAAEIARVDQNWSSDGNWGSMVELLIKDIANWDRNDDTFPFLRNFDMYAGHSWASGHAKFFDGNNNESSSEAMNAWAGIILWGEATGNKELRDLGIYLYTTEMNAINEYWFDVTGENYDEGFTKATASMVWGGKTVGDAVWWTGNAEEVHGINWLPITGASLYLTQYPEYTKLNYDALVSENGGTNWDVWEDLIWMYRAIENPEDAINQYNARENVYTPEGGNSKANTYHWIHNLNAVGTQDVSITADYPIYAVFKKDNQLTYVAYNMTGQTRDVTFSDGTVITVEPYQFNIGNGEAAPIDPTEPTDPVDPEEPTEPTDPTEPTEPGSGETGNVITEENYSIEIDENGTDVKLTITPSETSSFVDIHYTVDNGAQQNVRAINENGTWTHTIYGLNEGNEIQFSYTYTLGTPAYDTPWYSYTVGSAPNGGETPSPEPEPDTEAPSVPVLSSSNVTETTIDLSWTASTDNETLKGYKVFRDRIEVQTTTANSYQDSGLSAGTTYHYTVRAYDEAGNISDESNEVTVTTKQPPVNSSDIVEEDYTVSLSENGTELTLSFTPVTASNFVDLHFKVDNGVQQNVRAQNNNGVWKYTIKGLNEGSQVSFSYTYTKGTPAYSSPWYDYTVGSPSGGEEPTEPTEPAVPDNEIISGADYTISIEKLNSDQAVFKFVPTSDSGFADIHYTIDNGVQQNVRTVHKNGTWEYTISGLQAGSMINFFYTYNKGQLAYDTPKYEYIFN</sequence>
<dbReference type="AlphaFoldDB" id="A0A6N9Q5P2"/>
<evidence type="ECO:0000256" key="5">
    <source>
        <dbReference type="ARBA" id="ARBA00023277"/>
    </source>
</evidence>
<dbReference type="Gene3D" id="2.60.40.10">
    <property type="entry name" value="Immunoglobulins"/>
    <property type="match status" value="1"/>
</dbReference>
<keyword evidence="5" id="KW-0119">Carbohydrate metabolism</keyword>
<keyword evidence="6" id="KW-0326">Glycosidase</keyword>
<evidence type="ECO:0000313" key="13">
    <source>
        <dbReference type="EMBL" id="NBI30090.1"/>
    </source>
</evidence>
<dbReference type="PROSITE" id="PS52005">
    <property type="entry name" value="CBM56"/>
    <property type="match status" value="3"/>
</dbReference>
<evidence type="ECO:0000256" key="9">
    <source>
        <dbReference type="SAM" id="MobiDB-lite"/>
    </source>
</evidence>
<evidence type="ECO:0000256" key="3">
    <source>
        <dbReference type="ARBA" id="ARBA00012780"/>
    </source>
</evidence>
<dbReference type="GO" id="GO:0052861">
    <property type="term" value="F:endo-1,3(4)-beta-glucanase activity"/>
    <property type="evidence" value="ECO:0007669"/>
    <property type="project" value="InterPro"/>
</dbReference>
<dbReference type="PANTHER" id="PTHR31983:SF0">
    <property type="entry name" value="GLUCAN ENDO-1,3-BETA-D-GLUCOSIDASE 2"/>
    <property type="match status" value="1"/>
</dbReference>
<dbReference type="SMART" id="SM00060">
    <property type="entry name" value="FN3"/>
    <property type="match status" value="2"/>
</dbReference>
<accession>A0A6N9Q5P2</accession>
<dbReference type="Pfam" id="PF22184">
    <property type="entry name" value="CBM_56"/>
    <property type="match status" value="3"/>
</dbReference>
<keyword evidence="14" id="KW-1185">Reference proteome</keyword>
<comment type="similarity">
    <text evidence="2">Belongs to the glycosyl hydrolase 81 family.</text>
</comment>
<feature type="region of interest" description="Disordered" evidence="9">
    <location>
        <begin position="749"/>
        <end position="791"/>
    </location>
</feature>
<dbReference type="Pfam" id="PF00041">
    <property type="entry name" value="fn3"/>
    <property type="match status" value="1"/>
</dbReference>
<comment type="catalytic activity">
    <reaction evidence="1">
        <text>Hydrolysis of (1-&gt;3)-beta-D-glucosidic linkages in (1-&gt;3)-beta-D-glucans.</text>
        <dbReference type="EC" id="3.2.1.39"/>
    </reaction>
</comment>
<dbReference type="PANTHER" id="PTHR31983">
    <property type="entry name" value="ENDO-1,3(4)-BETA-GLUCANASE 1"/>
    <property type="match status" value="1"/>
</dbReference>
<feature type="compositionally biased region" description="Acidic residues" evidence="9">
    <location>
        <begin position="764"/>
        <end position="773"/>
    </location>
</feature>
<evidence type="ECO:0000313" key="14">
    <source>
        <dbReference type="Proteomes" id="UP000448943"/>
    </source>
</evidence>
<evidence type="ECO:0000256" key="10">
    <source>
        <dbReference type="SAM" id="SignalP"/>
    </source>
</evidence>
<dbReference type="CDD" id="cd00063">
    <property type="entry name" value="FN3"/>
    <property type="match status" value="1"/>
</dbReference>
<dbReference type="InterPro" id="IPR040720">
    <property type="entry name" value="GH81_C"/>
</dbReference>
<dbReference type="Gene3D" id="2.70.98.30">
    <property type="entry name" value="Golgi alpha-mannosidase II, domain 4"/>
    <property type="match status" value="1"/>
</dbReference>
<comment type="caution">
    <text evidence="13">The sequence shown here is derived from an EMBL/GenBank/DDBJ whole genome shotgun (WGS) entry which is preliminary data.</text>
</comment>
<proteinExistence type="inferred from homology"/>
<feature type="signal peptide" evidence="10">
    <location>
        <begin position="1"/>
        <end position="21"/>
    </location>
</feature>
<evidence type="ECO:0000256" key="8">
    <source>
        <dbReference type="ARBA" id="ARBA00023326"/>
    </source>
</evidence>
<dbReference type="RefSeq" id="WP_160646896.1">
    <property type="nucleotide sequence ID" value="NZ_SIJB01000029.1"/>
</dbReference>
<dbReference type="OrthoDB" id="5480482at2"/>
<evidence type="ECO:0000256" key="4">
    <source>
        <dbReference type="ARBA" id="ARBA00022801"/>
    </source>
</evidence>
<dbReference type="InterPro" id="IPR003961">
    <property type="entry name" value="FN3_dom"/>
</dbReference>
<dbReference type="PROSITE" id="PS52008">
    <property type="entry name" value="GH81"/>
    <property type="match status" value="1"/>
</dbReference>
<evidence type="ECO:0000256" key="6">
    <source>
        <dbReference type="ARBA" id="ARBA00023295"/>
    </source>
</evidence>
<evidence type="ECO:0000256" key="2">
    <source>
        <dbReference type="ARBA" id="ARBA00010730"/>
    </source>
</evidence>
<name>A0A6N9Q5P2_9BACL</name>
<feature type="domain" description="CBM56" evidence="12">
    <location>
        <begin position="788"/>
        <end position="879"/>
    </location>
</feature>